<dbReference type="SUPFAM" id="SSF53448">
    <property type="entry name" value="Nucleotide-diphospho-sugar transferases"/>
    <property type="match status" value="1"/>
</dbReference>
<evidence type="ECO:0000313" key="2">
    <source>
        <dbReference type="EMBL" id="MUG31583.1"/>
    </source>
</evidence>
<proteinExistence type="predicted"/>
<sequence length="405" mass="45695">MTYKPLLSIVIPTKNRQKYCLSAVNSILAIQSDKVQIVIQDNSDNSTLEEMLPDLNNSNKLKYNYSQDPVSFVENFNNAIASSDGEYICMIGDDDGINPEIIIATEWAKNYNIDCLVGNIKAYYRWGGVGTQRGLITTIPDNSLTITQFNGIAKEVDVEKSLMKLMKNGCTNYTQFKLPKLYHGIVKKEALSNLKKQTGSYLKGLSPDIYASIALACTINKLIEIDYPLTIPGICAESGSVKEGIKKENPKELDKAPHFKGRTEPYQWEKNVPKVYCVETIWADSGFAALREFNRIDLIAIFDEYMLYTNILLSNPDLKDKVSEHLLNKYPDKHSHLFKMSKSRGKGLAKNIIHLRGARLIKRVLKLESFNIIKDVEDIESATNVLTEYLENSKLSLLDCLNKSL</sequence>
<dbReference type="InterPro" id="IPR029044">
    <property type="entry name" value="Nucleotide-diphossugar_trans"/>
</dbReference>
<dbReference type="EMBL" id="WFKQ01000001">
    <property type="protein sequence ID" value="MUG31583.1"/>
    <property type="molecule type" value="Genomic_DNA"/>
</dbReference>
<keyword evidence="2" id="KW-0808">Transferase</keyword>
<name>A0A844LYE7_9GAMM</name>
<dbReference type="RefSeq" id="WP_155586705.1">
    <property type="nucleotide sequence ID" value="NZ_WFKQ01000001.1"/>
</dbReference>
<dbReference type="AlphaFoldDB" id="A0A844LYE7"/>
<dbReference type="Gene3D" id="3.90.550.10">
    <property type="entry name" value="Spore Coat Polysaccharide Biosynthesis Protein SpsA, Chain A"/>
    <property type="match status" value="1"/>
</dbReference>
<dbReference type="Pfam" id="PF00535">
    <property type="entry name" value="Glycos_transf_2"/>
    <property type="match status" value="1"/>
</dbReference>
<feature type="domain" description="Glycosyltransferase 2-like" evidence="1">
    <location>
        <begin position="8"/>
        <end position="124"/>
    </location>
</feature>
<evidence type="ECO:0000313" key="3">
    <source>
        <dbReference type="Proteomes" id="UP000442109"/>
    </source>
</evidence>
<dbReference type="GO" id="GO:0016740">
    <property type="term" value="F:transferase activity"/>
    <property type="evidence" value="ECO:0007669"/>
    <property type="project" value="UniProtKB-KW"/>
</dbReference>
<keyword evidence="3" id="KW-1185">Reference proteome</keyword>
<organism evidence="2 3">
    <name type="scientific">Psychrobacter sanguinis</name>
    <dbReference type="NCBI Taxonomy" id="861445"/>
    <lineage>
        <taxon>Bacteria</taxon>
        <taxon>Pseudomonadati</taxon>
        <taxon>Pseudomonadota</taxon>
        <taxon>Gammaproteobacteria</taxon>
        <taxon>Moraxellales</taxon>
        <taxon>Moraxellaceae</taxon>
        <taxon>Psychrobacter</taxon>
    </lineage>
</organism>
<dbReference type="Proteomes" id="UP000442109">
    <property type="component" value="Unassembled WGS sequence"/>
</dbReference>
<dbReference type="InterPro" id="IPR001173">
    <property type="entry name" value="Glyco_trans_2-like"/>
</dbReference>
<gene>
    <name evidence="2" type="ORF">GB996_02095</name>
</gene>
<dbReference type="OrthoDB" id="9802649at2"/>
<protein>
    <submittedName>
        <fullName evidence="2">Glycosyltransferase</fullName>
    </submittedName>
</protein>
<comment type="caution">
    <text evidence="2">The sequence shown here is derived from an EMBL/GenBank/DDBJ whole genome shotgun (WGS) entry which is preliminary data.</text>
</comment>
<dbReference type="CDD" id="cd00761">
    <property type="entry name" value="Glyco_tranf_GTA_type"/>
    <property type="match status" value="1"/>
</dbReference>
<reference evidence="2 3" key="1">
    <citation type="journal article" date="2019" name="PLoS ONE">
        <title>Pup mortality in New Zealand sea lions (Phocarctos hookeri) at Enderby Island, Auckland Islands, 2013-18.</title>
        <authorList>
            <person name="Michael S.A."/>
            <person name="Hayman D.T.S."/>
            <person name="Gray R."/>
            <person name="Zhang J."/>
            <person name="Rogers L."/>
            <person name="Roe W.D."/>
        </authorList>
    </citation>
    <scope>NUCLEOTIDE SEQUENCE [LARGE SCALE GENOMIC DNA]</scope>
    <source>
        <strain evidence="2 3">SM868</strain>
    </source>
</reference>
<evidence type="ECO:0000259" key="1">
    <source>
        <dbReference type="Pfam" id="PF00535"/>
    </source>
</evidence>
<accession>A0A844LYE7</accession>